<proteinExistence type="predicted"/>
<dbReference type="AlphaFoldDB" id="A0AAV4ABS7"/>
<feature type="region of interest" description="Disordered" evidence="1">
    <location>
        <begin position="41"/>
        <end position="68"/>
    </location>
</feature>
<name>A0AAV4ABS7_9GAST</name>
<keyword evidence="3" id="KW-1185">Reference proteome</keyword>
<reference evidence="2 3" key="1">
    <citation type="journal article" date="2021" name="Elife">
        <title>Chloroplast acquisition without the gene transfer in kleptoplastic sea slugs, Plakobranchus ocellatus.</title>
        <authorList>
            <person name="Maeda T."/>
            <person name="Takahashi S."/>
            <person name="Yoshida T."/>
            <person name="Shimamura S."/>
            <person name="Takaki Y."/>
            <person name="Nagai Y."/>
            <person name="Toyoda A."/>
            <person name="Suzuki Y."/>
            <person name="Arimoto A."/>
            <person name="Ishii H."/>
            <person name="Satoh N."/>
            <person name="Nishiyama T."/>
            <person name="Hasebe M."/>
            <person name="Maruyama T."/>
            <person name="Minagawa J."/>
            <person name="Obokata J."/>
            <person name="Shigenobu S."/>
        </authorList>
    </citation>
    <scope>NUCLEOTIDE SEQUENCE [LARGE SCALE GENOMIC DNA]</scope>
</reference>
<evidence type="ECO:0000313" key="2">
    <source>
        <dbReference type="EMBL" id="GFO04048.1"/>
    </source>
</evidence>
<organism evidence="2 3">
    <name type="scientific">Plakobranchus ocellatus</name>
    <dbReference type="NCBI Taxonomy" id="259542"/>
    <lineage>
        <taxon>Eukaryota</taxon>
        <taxon>Metazoa</taxon>
        <taxon>Spiralia</taxon>
        <taxon>Lophotrochozoa</taxon>
        <taxon>Mollusca</taxon>
        <taxon>Gastropoda</taxon>
        <taxon>Heterobranchia</taxon>
        <taxon>Euthyneura</taxon>
        <taxon>Panpulmonata</taxon>
        <taxon>Sacoglossa</taxon>
        <taxon>Placobranchoidea</taxon>
        <taxon>Plakobranchidae</taxon>
        <taxon>Plakobranchus</taxon>
    </lineage>
</organism>
<gene>
    <name evidence="2" type="ORF">PoB_003055300</name>
</gene>
<dbReference type="EMBL" id="BLXT01003735">
    <property type="protein sequence ID" value="GFO04048.1"/>
    <property type="molecule type" value="Genomic_DNA"/>
</dbReference>
<evidence type="ECO:0000256" key="1">
    <source>
        <dbReference type="SAM" id="MobiDB-lite"/>
    </source>
</evidence>
<protein>
    <submittedName>
        <fullName evidence="2">Uncharacterized protein</fullName>
    </submittedName>
</protein>
<dbReference type="Proteomes" id="UP000735302">
    <property type="component" value="Unassembled WGS sequence"/>
</dbReference>
<comment type="caution">
    <text evidence="2">The sequence shown here is derived from an EMBL/GenBank/DDBJ whole genome shotgun (WGS) entry which is preliminary data.</text>
</comment>
<sequence length="91" mass="9938">MQRWLVSIGWAYIQLAGIWGPGLGSKRVISRFQRVAADCAAKHESESDHDTGIPPDRNDGARKADPAPANLVGHCPPFPLRRAIVAKMACY</sequence>
<feature type="compositionally biased region" description="Basic and acidic residues" evidence="1">
    <location>
        <begin position="41"/>
        <end position="65"/>
    </location>
</feature>
<accession>A0AAV4ABS7</accession>
<evidence type="ECO:0000313" key="3">
    <source>
        <dbReference type="Proteomes" id="UP000735302"/>
    </source>
</evidence>